<dbReference type="CDD" id="cd09726">
    <property type="entry name" value="RAMP_I_III"/>
    <property type="match status" value="1"/>
</dbReference>
<sequence>MTFDYYASLAENKACPKRVNEGGLAAGFVDGCAVWSCQDKPQAQKAPDPKNEARKCYMKRAAELDLKLPSALHLEPDHTSPPDSTWFGIDVSFTLASPWYSKDDRPFHVLDNPVRKDRVFGVPFMSAASWKGLLRWACRMQAGLREHLEEHEMKMDGWNDPSWIVHLFGNEKGEDERFRAGALVFYPTWFNKVGFEVINPHSRSRRAGTQPIYYEVVPAGTRGRLRLLYAPLPGEIENDKLTPAEFIGGFIDSIRALLETYGISAKRTAGWGTAKIDEWTGHVKASAQPSKAETRPIKKTLHSLKDLGTLVHEQAPAGSFTHKDAEGFKAEMKSRIARKGGDQ</sequence>
<dbReference type="RefSeq" id="WP_073038283.1">
    <property type="nucleotide sequence ID" value="NZ_FQVB01000011.1"/>
</dbReference>
<proteinExistence type="predicted"/>
<gene>
    <name evidence="3" type="ORF">SAMN02745206_01410</name>
</gene>
<protein>
    <submittedName>
        <fullName evidence="3">CRISPR-associated protein Cmr2</fullName>
    </submittedName>
</protein>
<dbReference type="AlphaFoldDB" id="A0A1M4Z5R3"/>
<feature type="domain" description="CRISPR type III-associated protein" evidence="2">
    <location>
        <begin position="93"/>
        <end position="273"/>
    </location>
</feature>
<dbReference type="EMBL" id="FQVB01000011">
    <property type="protein sequence ID" value="SHF13364.1"/>
    <property type="molecule type" value="Genomic_DNA"/>
</dbReference>
<evidence type="ECO:0000313" key="4">
    <source>
        <dbReference type="Proteomes" id="UP000184076"/>
    </source>
</evidence>
<keyword evidence="1" id="KW-0051">Antiviral defense</keyword>
<evidence type="ECO:0000313" key="3">
    <source>
        <dbReference type="EMBL" id="SHF13364.1"/>
    </source>
</evidence>
<dbReference type="Pfam" id="PF03787">
    <property type="entry name" value="RAMPs"/>
    <property type="match status" value="1"/>
</dbReference>
<dbReference type="STRING" id="1121391.SAMN02745206_01410"/>
<dbReference type="OrthoDB" id="5501881at2"/>
<name>A0A1M4Z5R3_9BACT</name>
<dbReference type="InterPro" id="IPR005537">
    <property type="entry name" value="RAMP_III_fam"/>
</dbReference>
<evidence type="ECO:0000259" key="2">
    <source>
        <dbReference type="Pfam" id="PF03787"/>
    </source>
</evidence>
<dbReference type="Proteomes" id="UP000184076">
    <property type="component" value="Unassembled WGS sequence"/>
</dbReference>
<reference evidence="4" key="1">
    <citation type="submission" date="2016-11" db="EMBL/GenBank/DDBJ databases">
        <authorList>
            <person name="Varghese N."/>
            <person name="Submissions S."/>
        </authorList>
    </citation>
    <scope>NUCLEOTIDE SEQUENCE [LARGE SCALE GENOMIC DNA]</scope>
    <source>
        <strain evidence="4">DSM 9756</strain>
    </source>
</reference>
<keyword evidence="4" id="KW-1185">Reference proteome</keyword>
<accession>A0A1M4Z5R3</accession>
<evidence type="ECO:0000256" key="1">
    <source>
        <dbReference type="ARBA" id="ARBA00023118"/>
    </source>
</evidence>
<dbReference type="GO" id="GO:0051607">
    <property type="term" value="P:defense response to virus"/>
    <property type="evidence" value="ECO:0007669"/>
    <property type="project" value="UniProtKB-KW"/>
</dbReference>
<organism evidence="3 4">
    <name type="scientific">Desulfacinum infernum DSM 9756</name>
    <dbReference type="NCBI Taxonomy" id="1121391"/>
    <lineage>
        <taxon>Bacteria</taxon>
        <taxon>Pseudomonadati</taxon>
        <taxon>Thermodesulfobacteriota</taxon>
        <taxon>Syntrophobacteria</taxon>
        <taxon>Syntrophobacterales</taxon>
        <taxon>Syntrophobacteraceae</taxon>
        <taxon>Desulfacinum</taxon>
    </lineage>
</organism>